<feature type="non-terminal residue" evidence="3">
    <location>
        <position position="55"/>
    </location>
</feature>
<evidence type="ECO:0000313" key="4">
    <source>
        <dbReference type="Proteomes" id="UP000676336"/>
    </source>
</evidence>
<dbReference type="EMBL" id="CAJOBI010062387">
    <property type="protein sequence ID" value="CAF4421065.1"/>
    <property type="molecule type" value="Genomic_DNA"/>
</dbReference>
<protein>
    <submittedName>
        <fullName evidence="3">Uncharacterized protein</fullName>
    </submittedName>
</protein>
<accession>A0A8S2VWE3</accession>
<organism evidence="3 4">
    <name type="scientific">Rotaria magnacalcarata</name>
    <dbReference type="NCBI Taxonomy" id="392030"/>
    <lineage>
        <taxon>Eukaryota</taxon>
        <taxon>Metazoa</taxon>
        <taxon>Spiralia</taxon>
        <taxon>Gnathifera</taxon>
        <taxon>Rotifera</taxon>
        <taxon>Eurotatoria</taxon>
        <taxon>Bdelloidea</taxon>
        <taxon>Philodinida</taxon>
        <taxon>Philodinidae</taxon>
        <taxon>Rotaria</taxon>
    </lineage>
</organism>
<name>A0A8S2VWE3_9BILA</name>
<feature type="chain" id="PRO_5035833578" evidence="2">
    <location>
        <begin position="27"/>
        <end position="55"/>
    </location>
</feature>
<dbReference type="AlphaFoldDB" id="A0A8S2VWE3"/>
<proteinExistence type="predicted"/>
<feature type="compositionally biased region" description="Basic and acidic residues" evidence="1">
    <location>
        <begin position="27"/>
        <end position="36"/>
    </location>
</feature>
<evidence type="ECO:0000256" key="2">
    <source>
        <dbReference type="SAM" id="SignalP"/>
    </source>
</evidence>
<gene>
    <name evidence="3" type="ORF">SMN809_LOCUS31365</name>
</gene>
<evidence type="ECO:0000313" key="3">
    <source>
        <dbReference type="EMBL" id="CAF4421065.1"/>
    </source>
</evidence>
<sequence length="55" mass="6109">MHRASTVLNRIEILLFIVKAVPSVNPEDDHRPRPPVRESSLNSSSQINNTGMAGR</sequence>
<dbReference type="Proteomes" id="UP000676336">
    <property type="component" value="Unassembled WGS sequence"/>
</dbReference>
<evidence type="ECO:0000256" key="1">
    <source>
        <dbReference type="SAM" id="MobiDB-lite"/>
    </source>
</evidence>
<feature type="region of interest" description="Disordered" evidence="1">
    <location>
        <begin position="24"/>
        <end position="55"/>
    </location>
</feature>
<keyword evidence="2" id="KW-0732">Signal</keyword>
<feature type="signal peptide" evidence="2">
    <location>
        <begin position="1"/>
        <end position="26"/>
    </location>
</feature>
<feature type="compositionally biased region" description="Polar residues" evidence="1">
    <location>
        <begin position="39"/>
        <end position="55"/>
    </location>
</feature>
<comment type="caution">
    <text evidence="3">The sequence shown here is derived from an EMBL/GenBank/DDBJ whole genome shotgun (WGS) entry which is preliminary data.</text>
</comment>
<reference evidence="3" key="1">
    <citation type="submission" date="2021-02" db="EMBL/GenBank/DDBJ databases">
        <authorList>
            <person name="Nowell W R."/>
        </authorList>
    </citation>
    <scope>NUCLEOTIDE SEQUENCE</scope>
</reference>